<proteinExistence type="predicted"/>
<evidence type="ECO:0000259" key="3">
    <source>
        <dbReference type="Pfam" id="PF01243"/>
    </source>
</evidence>
<dbReference type="SUPFAM" id="SSF50475">
    <property type="entry name" value="FMN-binding split barrel"/>
    <property type="match status" value="1"/>
</dbReference>
<organism evidence="4 5">
    <name type="scientific">Actinoallomurus bryophytorum</name>
    <dbReference type="NCBI Taxonomy" id="1490222"/>
    <lineage>
        <taxon>Bacteria</taxon>
        <taxon>Bacillati</taxon>
        <taxon>Actinomycetota</taxon>
        <taxon>Actinomycetes</taxon>
        <taxon>Streptosporangiales</taxon>
        <taxon>Thermomonosporaceae</taxon>
        <taxon>Actinoallomurus</taxon>
    </lineage>
</organism>
<evidence type="ECO:0000313" key="5">
    <source>
        <dbReference type="Proteomes" id="UP000316096"/>
    </source>
</evidence>
<name>A0A543CR93_9ACTN</name>
<dbReference type="RefSeq" id="WP_185792404.1">
    <property type="nucleotide sequence ID" value="NZ_VFOZ01000001.1"/>
</dbReference>
<feature type="region of interest" description="Disordered" evidence="2">
    <location>
        <begin position="172"/>
        <end position="201"/>
    </location>
</feature>
<keyword evidence="5" id="KW-1185">Reference proteome</keyword>
<reference evidence="4 5" key="1">
    <citation type="submission" date="2019-06" db="EMBL/GenBank/DDBJ databases">
        <title>Sequencing the genomes of 1000 actinobacteria strains.</title>
        <authorList>
            <person name="Klenk H.-P."/>
        </authorList>
    </citation>
    <scope>NUCLEOTIDE SEQUENCE [LARGE SCALE GENOMIC DNA]</scope>
    <source>
        <strain evidence="4 5">DSM 102200</strain>
    </source>
</reference>
<evidence type="ECO:0000256" key="1">
    <source>
        <dbReference type="ARBA" id="ARBA00023002"/>
    </source>
</evidence>
<dbReference type="InterPro" id="IPR012349">
    <property type="entry name" value="Split_barrel_FMN-bd"/>
</dbReference>
<dbReference type="Gene3D" id="2.30.110.10">
    <property type="entry name" value="Electron Transport, Fmn-binding Protein, Chain A"/>
    <property type="match status" value="1"/>
</dbReference>
<dbReference type="PANTHER" id="PTHR35176">
    <property type="entry name" value="HEME OXYGENASE HI_0854-RELATED"/>
    <property type="match status" value="1"/>
</dbReference>
<feature type="region of interest" description="Disordered" evidence="2">
    <location>
        <begin position="1"/>
        <end position="23"/>
    </location>
</feature>
<dbReference type="Proteomes" id="UP000316096">
    <property type="component" value="Unassembled WGS sequence"/>
</dbReference>
<evidence type="ECO:0000256" key="2">
    <source>
        <dbReference type="SAM" id="MobiDB-lite"/>
    </source>
</evidence>
<dbReference type="GO" id="GO:0070967">
    <property type="term" value="F:coenzyme F420 binding"/>
    <property type="evidence" value="ECO:0007669"/>
    <property type="project" value="TreeGrafter"/>
</dbReference>
<evidence type="ECO:0000313" key="4">
    <source>
        <dbReference type="EMBL" id="TQL99578.1"/>
    </source>
</evidence>
<accession>A0A543CR93</accession>
<feature type="domain" description="Pyridoxamine 5'-phosphate oxidase N-terminal" evidence="3">
    <location>
        <begin position="32"/>
        <end position="140"/>
    </location>
</feature>
<dbReference type="InterPro" id="IPR052019">
    <property type="entry name" value="F420H2_bilvrd_red/Heme_oxyg"/>
</dbReference>
<dbReference type="PANTHER" id="PTHR35176:SF6">
    <property type="entry name" value="HEME OXYGENASE HI_0854-RELATED"/>
    <property type="match status" value="1"/>
</dbReference>
<comment type="caution">
    <text evidence="4">The sequence shown here is derived from an EMBL/GenBank/DDBJ whole genome shotgun (WGS) entry which is preliminary data.</text>
</comment>
<keyword evidence="1" id="KW-0560">Oxidoreductase</keyword>
<dbReference type="GO" id="GO:0005829">
    <property type="term" value="C:cytosol"/>
    <property type="evidence" value="ECO:0007669"/>
    <property type="project" value="TreeGrafter"/>
</dbReference>
<dbReference type="InterPro" id="IPR011576">
    <property type="entry name" value="Pyridox_Oxase_N"/>
</dbReference>
<dbReference type="AlphaFoldDB" id="A0A543CR93"/>
<dbReference type="EMBL" id="VFOZ01000001">
    <property type="protein sequence ID" value="TQL99578.1"/>
    <property type="molecule type" value="Genomic_DNA"/>
</dbReference>
<dbReference type="Pfam" id="PF01243">
    <property type="entry name" value="PNPOx_N"/>
    <property type="match status" value="1"/>
</dbReference>
<dbReference type="GO" id="GO:0016627">
    <property type="term" value="F:oxidoreductase activity, acting on the CH-CH group of donors"/>
    <property type="evidence" value="ECO:0007669"/>
    <property type="project" value="TreeGrafter"/>
</dbReference>
<protein>
    <submittedName>
        <fullName evidence="4">Nitroimidazol reductase NimA-like FMN-containing flavoprotein (Pyridoxamine 5'-phosphate oxidase superfamily)</fullName>
    </submittedName>
</protein>
<sequence>MAGEVAGLEPADAESEVPSGLPEDELGVMWDTVPRLLAQHRYLVLATADGDGRPWATPVFYAADGERRILWVSAPDSRHSRNIAARPDVAITVFDTHAPIGGAEALYLEATAEPVAADARVAALALLNTRVPASHRLGPEDLEPAGPLRVYQAVITSHFVLVRGGDTRFDNVTDARLPVTPPGPGTSPPRGSAARGATGKL</sequence>
<gene>
    <name evidence="4" type="ORF">FB559_5271</name>
</gene>